<dbReference type="Proteomes" id="UP000278804">
    <property type="component" value="Chromosome"/>
</dbReference>
<dbReference type="PANTHER" id="PTHR11851">
    <property type="entry name" value="METALLOPROTEASE"/>
    <property type="match status" value="1"/>
</dbReference>
<dbReference type="KEGG" id="eri:EEI45_05175"/>
<dbReference type="AlphaFoldDB" id="A0A3Q8S2S1"/>
<dbReference type="Pfam" id="PF00675">
    <property type="entry name" value="Peptidase_M16"/>
    <property type="match status" value="1"/>
</dbReference>
<dbReference type="EMBL" id="CP034234">
    <property type="protein sequence ID" value="AZK44219.1"/>
    <property type="molecule type" value="Genomic_DNA"/>
</dbReference>
<dbReference type="SUPFAM" id="SSF63411">
    <property type="entry name" value="LuxS/MPP-like metallohydrolase"/>
    <property type="match status" value="2"/>
</dbReference>
<protein>
    <submittedName>
        <fullName evidence="2">Insulinase family protein</fullName>
    </submittedName>
</protein>
<dbReference type="InterPro" id="IPR011765">
    <property type="entry name" value="Pept_M16_N"/>
</dbReference>
<evidence type="ECO:0000313" key="2">
    <source>
        <dbReference type="EMBL" id="AZK44219.1"/>
    </source>
</evidence>
<proteinExistence type="predicted"/>
<sequence>MKTIKNDFNEKVYTFTTPSGLSVTVVHRPGFKRSSAVYGTPFGALNLKQSLNGTVVEHKSGVAHFLEHKLFEDESKDILSQFAELGASGNAFTSYEQTMYYFGHNGDLEAPLRLLIQFVSKFSVSEASVEKEKGIIIEEIKMYEQMPDMRLLNETYVNLFHHYPFIYDNAGTEQSVTETTRADLLRAFEMNYSDHRMALTIVTPMDPQKVADIVLEETECHLASEEEVVDFFDEEPYCVAIKEREIQGDVEVPKMTYSFKFPYNRNHKLKDEFLIRMLLEMNFSEMIPDYQVWLDEGIVSNSYGYDVDIRESFGVIYFVNEGHKHEAFKAIIKERMAHIKHDEALFNQLKKRYYGEMIMSLSKTDELAITLGRAHFDGISYFEYLEMIRDLSYDALVEIVGVILDSDDTFLRMIHANN</sequence>
<name>A0A3Q8S2S1_9FIRM</name>
<dbReference type="Gene3D" id="3.30.830.10">
    <property type="entry name" value="Metalloenzyme, LuxS/M16 peptidase-like"/>
    <property type="match status" value="2"/>
</dbReference>
<keyword evidence="3" id="KW-1185">Reference proteome</keyword>
<dbReference type="InterPro" id="IPR011249">
    <property type="entry name" value="Metalloenz_LuxS/M16"/>
</dbReference>
<evidence type="ECO:0000259" key="1">
    <source>
        <dbReference type="Pfam" id="PF00675"/>
    </source>
</evidence>
<dbReference type="PANTHER" id="PTHR11851:SF134">
    <property type="entry name" value="ZINC-DEPENDENT PROTEASE"/>
    <property type="match status" value="1"/>
</dbReference>
<feature type="domain" description="Peptidase M16 N-terminal" evidence="1">
    <location>
        <begin position="59"/>
        <end position="155"/>
    </location>
</feature>
<dbReference type="NCBIfam" id="NF047421">
    <property type="entry name" value="YfmH_fam"/>
    <property type="match status" value="1"/>
</dbReference>
<accession>A0A3Q8S2S1</accession>
<evidence type="ECO:0000313" key="3">
    <source>
        <dbReference type="Proteomes" id="UP000278804"/>
    </source>
</evidence>
<dbReference type="RefSeq" id="WP_125164396.1">
    <property type="nucleotide sequence ID" value="NZ_CP034234.1"/>
</dbReference>
<dbReference type="InterPro" id="IPR050361">
    <property type="entry name" value="MPP/UQCRC_Complex"/>
</dbReference>
<dbReference type="GO" id="GO:0046872">
    <property type="term" value="F:metal ion binding"/>
    <property type="evidence" value="ECO:0007669"/>
    <property type="project" value="InterPro"/>
</dbReference>
<reference evidence="2 3" key="1">
    <citation type="journal article" date="2020" name="Int. J. Syst. Evol. Microbiol.">
        <title>Description of Erysipelothrix piscisicarius sp. nov., an emergent fish pathogen, and assessment of virulence using a tiger barb (Puntigrus tetrazona) infection model.</title>
        <authorList>
            <person name="Pomaranski E.K."/>
            <person name="Griffin M.J."/>
            <person name="Camus A.C."/>
            <person name="Armwood A.R."/>
            <person name="Shelley J."/>
            <person name="Waldbieser G.C."/>
            <person name="LaFrentz B.R."/>
            <person name="Garcia J.C."/>
            <person name="Yanong R."/>
            <person name="Soto E."/>
        </authorList>
    </citation>
    <scope>NUCLEOTIDE SEQUENCE [LARGE SCALE GENOMIC DNA]</scope>
    <source>
        <strain evidence="2 3">15TAL0474</strain>
    </source>
</reference>
<gene>
    <name evidence="2" type="ORF">EEI45_05175</name>
</gene>
<organism evidence="2 3">
    <name type="scientific">Erysipelothrix piscisicarius</name>
    <dbReference type="NCBI Taxonomy" id="2485784"/>
    <lineage>
        <taxon>Bacteria</taxon>
        <taxon>Bacillati</taxon>
        <taxon>Bacillota</taxon>
        <taxon>Erysipelotrichia</taxon>
        <taxon>Erysipelotrichales</taxon>
        <taxon>Erysipelotrichaceae</taxon>
        <taxon>Erysipelothrix</taxon>
    </lineage>
</organism>